<protein>
    <submittedName>
        <fullName evidence="2">Uncharacterized protein</fullName>
    </submittedName>
</protein>
<feature type="region of interest" description="Disordered" evidence="1">
    <location>
        <begin position="96"/>
        <end position="118"/>
    </location>
</feature>
<dbReference type="Proteomes" id="UP000316781">
    <property type="component" value="Unassembled WGS sequence"/>
</dbReference>
<evidence type="ECO:0000313" key="3">
    <source>
        <dbReference type="Proteomes" id="UP000316781"/>
    </source>
</evidence>
<comment type="caution">
    <text evidence="2">The sequence shown here is derived from an EMBL/GenBank/DDBJ whole genome shotgun (WGS) entry which is preliminary data.</text>
</comment>
<gene>
    <name evidence="2" type="ORF">FM996_15355</name>
</gene>
<accession>A0A549SMM3</accession>
<sequence length="247" mass="27282">MTDAEIRGWLLAHFHKLRDVNGGWCPVDDIVLSPHPVSRPAIANACEHLADAGYVRWEPFNPPIEQHTIGRAKITGSGVDVVTKTRTPIIDIRFPGMEERSRPPEPSAPLSEVAGAPSASIESRRNELLTLRSSWGISIDLKELWRRIHSWRPSYAMTRSISQEAEHRSSSGMPSKEPNTLNSRIASATAVVVALTALLSAIDAFSNKAEAVTCMHVWSGFPWCKVTKYNGVDNNALEEIAKRLRGN</sequence>
<dbReference type="AlphaFoldDB" id="A0A549SMM3"/>
<organism evidence="2 3">
    <name type="scientific">Methylosinus sporium</name>
    <dbReference type="NCBI Taxonomy" id="428"/>
    <lineage>
        <taxon>Bacteria</taxon>
        <taxon>Pseudomonadati</taxon>
        <taxon>Pseudomonadota</taxon>
        <taxon>Alphaproteobacteria</taxon>
        <taxon>Hyphomicrobiales</taxon>
        <taxon>Methylocystaceae</taxon>
        <taxon>Methylosinus</taxon>
    </lineage>
</organism>
<proteinExistence type="predicted"/>
<evidence type="ECO:0000256" key="1">
    <source>
        <dbReference type="SAM" id="MobiDB-lite"/>
    </source>
</evidence>
<evidence type="ECO:0000313" key="2">
    <source>
        <dbReference type="EMBL" id="TRL30834.1"/>
    </source>
</evidence>
<reference evidence="2 3" key="1">
    <citation type="submission" date="2019-07" db="EMBL/GenBank/DDBJ databases">
        <title>Ln-dependent methylotrophs.</title>
        <authorList>
            <person name="Tani A."/>
        </authorList>
    </citation>
    <scope>NUCLEOTIDE SEQUENCE [LARGE SCALE GENOMIC DNA]</scope>
    <source>
        <strain evidence="2 3">SM89A</strain>
    </source>
</reference>
<dbReference type="EMBL" id="VJMF01000064">
    <property type="protein sequence ID" value="TRL30834.1"/>
    <property type="molecule type" value="Genomic_DNA"/>
</dbReference>
<name>A0A549SMM3_METSR</name>
<dbReference type="RefSeq" id="WP_142863742.1">
    <property type="nucleotide sequence ID" value="NZ_VJMF01000064.1"/>
</dbReference>